<dbReference type="EC" id="3.1.1.-" evidence="5"/>
<keyword evidence="4" id="KW-0325">Glycoprotein</keyword>
<evidence type="ECO:0000256" key="5">
    <source>
        <dbReference type="RuleBase" id="RU361235"/>
    </source>
</evidence>
<dbReference type="PANTHER" id="PTHR11559">
    <property type="entry name" value="CARBOXYLESTERASE"/>
    <property type="match status" value="1"/>
</dbReference>
<evidence type="ECO:0000313" key="8">
    <source>
        <dbReference type="Proteomes" id="UP001642540"/>
    </source>
</evidence>
<keyword evidence="3 5" id="KW-0378">Hydrolase</keyword>
<evidence type="ECO:0000256" key="3">
    <source>
        <dbReference type="ARBA" id="ARBA00022801"/>
    </source>
</evidence>
<dbReference type="Gene3D" id="3.40.50.1820">
    <property type="entry name" value="alpha/beta hydrolase"/>
    <property type="match status" value="1"/>
</dbReference>
<evidence type="ECO:0000256" key="1">
    <source>
        <dbReference type="ARBA" id="ARBA00005964"/>
    </source>
</evidence>
<keyword evidence="5" id="KW-0732">Signal</keyword>
<organism evidence="7 8">
    <name type="scientific">Orchesella dallaii</name>
    <dbReference type="NCBI Taxonomy" id="48710"/>
    <lineage>
        <taxon>Eukaryota</taxon>
        <taxon>Metazoa</taxon>
        <taxon>Ecdysozoa</taxon>
        <taxon>Arthropoda</taxon>
        <taxon>Hexapoda</taxon>
        <taxon>Collembola</taxon>
        <taxon>Entomobryomorpha</taxon>
        <taxon>Entomobryoidea</taxon>
        <taxon>Orchesellidae</taxon>
        <taxon>Orchesellinae</taxon>
        <taxon>Orchesella</taxon>
    </lineage>
</organism>
<evidence type="ECO:0000256" key="4">
    <source>
        <dbReference type="ARBA" id="ARBA00023180"/>
    </source>
</evidence>
<protein>
    <recommendedName>
        <fullName evidence="5">Carboxylic ester hydrolase</fullName>
        <ecNumber evidence="5">3.1.1.-</ecNumber>
    </recommendedName>
</protein>
<reference evidence="7 8" key="1">
    <citation type="submission" date="2024-08" db="EMBL/GenBank/DDBJ databases">
        <authorList>
            <person name="Cucini C."/>
            <person name="Frati F."/>
        </authorList>
    </citation>
    <scope>NUCLEOTIDE SEQUENCE [LARGE SCALE GENOMIC DNA]</scope>
</reference>
<keyword evidence="2" id="KW-0719">Serine esterase</keyword>
<comment type="caution">
    <text evidence="7">The sequence shown here is derived from an EMBL/GenBank/DDBJ whole genome shotgun (WGS) entry which is preliminary data.</text>
</comment>
<dbReference type="InterPro" id="IPR019826">
    <property type="entry name" value="Carboxylesterase_B_AS"/>
</dbReference>
<dbReference type="PROSITE" id="PS00122">
    <property type="entry name" value="CARBOXYLESTERASE_B_1"/>
    <property type="match status" value="1"/>
</dbReference>
<sequence length="587" mass="66202">MHLFSNPSSQAILGVLFIIIQFVNAENISQTDFLSAPNIVQTRYGPIEGTFDGISRDGLQFYQFIGIQYAVVQKRFESAETPKPWSEKIIKSAKEFGPACVPVEENFDENCLFLNVYTPETRPSRGNLKPVIVFIHGGSFKLNSGNHYGPNYWMDQDVVFVTINYRLGVLGFLSTGDENAPGNYGLKDQVMALKWIRDNIGRFGGDKDKVTLTGQSAGSASVTYHLLSPMSKGLFHYAVAQSGTFLDPWAFTRKPVRYAQKVAELVGCYNKTDSKTFVNCLREVPAKTLGDYELLRSASVKFFEEPLAAFGPVIEPYIGNGSNTFLSESPYELLNSGNIANKVPLLTGITNAEGIYIWAAALLYAGSYAVEARENLQANWTTYAPLAFYFDETAEPQRVGEIAKKVEDFYFPAGFSLNDSSTFNQLTNLYTDRIFVASAVHFINLYSKHAPTYPYLYTYDRYVGLEFGLFLEFLEEGRNMSIPLKGATHGAELDMLMSPFFNRTRDSEDFEQVSKNILKIWTSFAKTGAPIATYGSERNFLRVDPKKGLEKWYSLDEDTKLIENIFAERVAFWESLKLHDYEFDYHN</sequence>
<keyword evidence="8" id="KW-1185">Reference proteome</keyword>
<comment type="similarity">
    <text evidence="1 5">Belongs to the type-B carboxylesterase/lipase family.</text>
</comment>
<feature type="signal peptide" evidence="5">
    <location>
        <begin position="1"/>
        <end position="25"/>
    </location>
</feature>
<gene>
    <name evidence="7" type="ORF">ODALV1_LOCUS22610</name>
</gene>
<feature type="chain" id="PRO_5044994555" description="Carboxylic ester hydrolase" evidence="5">
    <location>
        <begin position="26"/>
        <end position="587"/>
    </location>
</feature>
<dbReference type="InterPro" id="IPR029058">
    <property type="entry name" value="AB_hydrolase_fold"/>
</dbReference>
<feature type="domain" description="Carboxylesterase type B" evidence="6">
    <location>
        <begin position="38"/>
        <end position="573"/>
    </location>
</feature>
<dbReference type="Proteomes" id="UP001642540">
    <property type="component" value="Unassembled WGS sequence"/>
</dbReference>
<dbReference type="SUPFAM" id="SSF53474">
    <property type="entry name" value="alpha/beta-Hydrolases"/>
    <property type="match status" value="1"/>
</dbReference>
<proteinExistence type="inferred from homology"/>
<evidence type="ECO:0000313" key="7">
    <source>
        <dbReference type="EMBL" id="CAL8128847.1"/>
    </source>
</evidence>
<name>A0ABP1RIJ3_9HEXA</name>
<accession>A0ABP1RIJ3</accession>
<dbReference type="Pfam" id="PF00135">
    <property type="entry name" value="COesterase"/>
    <property type="match status" value="1"/>
</dbReference>
<evidence type="ECO:0000259" key="6">
    <source>
        <dbReference type="Pfam" id="PF00135"/>
    </source>
</evidence>
<dbReference type="InterPro" id="IPR050309">
    <property type="entry name" value="Type-B_Carboxylest/Lipase"/>
</dbReference>
<dbReference type="EMBL" id="CAXLJM020000075">
    <property type="protein sequence ID" value="CAL8128847.1"/>
    <property type="molecule type" value="Genomic_DNA"/>
</dbReference>
<dbReference type="InterPro" id="IPR002018">
    <property type="entry name" value="CarbesteraseB"/>
</dbReference>
<evidence type="ECO:0000256" key="2">
    <source>
        <dbReference type="ARBA" id="ARBA00022487"/>
    </source>
</evidence>